<dbReference type="PANTHER" id="PTHR12994">
    <property type="entry name" value="SECERNIN"/>
    <property type="match status" value="1"/>
</dbReference>
<comment type="similarity">
    <text evidence="1">Belongs to the peptidase C69 family. Secernin subfamily.</text>
</comment>
<feature type="region of interest" description="Disordered" evidence="3">
    <location>
        <begin position="241"/>
        <end position="282"/>
    </location>
</feature>
<evidence type="ECO:0000256" key="3">
    <source>
        <dbReference type="SAM" id="MobiDB-lite"/>
    </source>
</evidence>
<gene>
    <name evidence="4" type="ORF">JOQ06_013669</name>
</gene>
<reference evidence="4" key="1">
    <citation type="submission" date="2022-11" db="EMBL/GenBank/DDBJ databases">
        <title>Chromosome-level genome of Pogonophryne albipinna.</title>
        <authorList>
            <person name="Jo E."/>
        </authorList>
    </citation>
    <scope>NUCLEOTIDE SEQUENCE</scope>
    <source>
        <strain evidence="4">SGF0006</strain>
        <tissue evidence="4">Muscle</tissue>
    </source>
</reference>
<feature type="region of interest" description="Disordered" evidence="3">
    <location>
        <begin position="64"/>
        <end position="106"/>
    </location>
</feature>
<dbReference type="EMBL" id="JAPTMU010000004">
    <property type="protein sequence ID" value="KAJ4945133.1"/>
    <property type="molecule type" value="Genomic_DNA"/>
</dbReference>
<dbReference type="GO" id="GO:0070004">
    <property type="term" value="F:cysteine-type exopeptidase activity"/>
    <property type="evidence" value="ECO:0007669"/>
    <property type="project" value="InterPro"/>
</dbReference>
<organism evidence="4 5">
    <name type="scientific">Pogonophryne albipinna</name>
    <dbReference type="NCBI Taxonomy" id="1090488"/>
    <lineage>
        <taxon>Eukaryota</taxon>
        <taxon>Metazoa</taxon>
        <taxon>Chordata</taxon>
        <taxon>Craniata</taxon>
        <taxon>Vertebrata</taxon>
        <taxon>Euteleostomi</taxon>
        <taxon>Actinopterygii</taxon>
        <taxon>Neopterygii</taxon>
        <taxon>Teleostei</taxon>
        <taxon>Neoteleostei</taxon>
        <taxon>Acanthomorphata</taxon>
        <taxon>Eupercaria</taxon>
        <taxon>Perciformes</taxon>
        <taxon>Notothenioidei</taxon>
        <taxon>Pogonophryne</taxon>
    </lineage>
</organism>
<evidence type="ECO:0000256" key="1">
    <source>
        <dbReference type="ARBA" id="ARBA00005705"/>
    </source>
</evidence>
<proteinExistence type="inferred from homology"/>
<protein>
    <recommendedName>
        <fullName evidence="2">Secernin-2</fullName>
    </recommendedName>
</protein>
<dbReference type="FunFam" id="3.60.60.10:FF:000001">
    <property type="entry name" value="Secernin 1"/>
    <property type="match status" value="1"/>
</dbReference>
<dbReference type="Gene3D" id="3.60.60.10">
    <property type="entry name" value="Penicillin V Acylase, Chain A"/>
    <property type="match status" value="1"/>
</dbReference>
<dbReference type="Proteomes" id="UP001219934">
    <property type="component" value="Unassembled WGS sequence"/>
</dbReference>
<accession>A0AAD6BI24</accession>
<evidence type="ECO:0000256" key="2">
    <source>
        <dbReference type="ARBA" id="ARBA00040986"/>
    </source>
</evidence>
<dbReference type="PANTHER" id="PTHR12994:SF16">
    <property type="entry name" value="SECERNIN-2"/>
    <property type="match status" value="1"/>
</dbReference>
<dbReference type="Pfam" id="PF03577">
    <property type="entry name" value="Peptidase_C69"/>
    <property type="match status" value="1"/>
</dbReference>
<dbReference type="InterPro" id="IPR005322">
    <property type="entry name" value="Peptidase_C69"/>
</dbReference>
<feature type="non-terminal residue" evidence="4">
    <location>
        <position position="703"/>
    </location>
</feature>
<evidence type="ECO:0000313" key="4">
    <source>
        <dbReference type="EMBL" id="KAJ4945133.1"/>
    </source>
</evidence>
<dbReference type="AlphaFoldDB" id="A0AAD6BI24"/>
<evidence type="ECO:0000313" key="5">
    <source>
        <dbReference type="Proteomes" id="UP001219934"/>
    </source>
</evidence>
<dbReference type="GO" id="GO:0016805">
    <property type="term" value="F:dipeptidase activity"/>
    <property type="evidence" value="ECO:0007669"/>
    <property type="project" value="InterPro"/>
</dbReference>
<keyword evidence="5" id="KW-1185">Reference proteome</keyword>
<dbReference type="GO" id="GO:0006508">
    <property type="term" value="P:proteolysis"/>
    <property type="evidence" value="ECO:0007669"/>
    <property type="project" value="InterPro"/>
</dbReference>
<comment type="caution">
    <text evidence="4">The sequence shown here is derived from an EMBL/GenBank/DDBJ whole genome shotgun (WGS) entry which is preliminary data.</text>
</comment>
<name>A0AAD6BI24_9TELE</name>
<sequence length="703" mass="76746">CWECQELLRETAGIEGPPGGGQPLRRRMLVVSALLLLLPVVDKRAQNNILIIFHLIISIADGQSPTPRSARSSLEMRPPRLEHVGGAASNQLTNTDHRQAGGSHFLSAPPTLEHPTGTTLLSQTNPPANTPASRELGQLKPYFPSRGKKKIQTKLISSGLLTSCFRPITPLIFPRPALGFTWAYKLGHFACVSLGVIFGLTLWQTGCAVLVSMLQEMKGRRGCGSSRVLFSLPSLSRSPARTIAKRQAERHEASGCSPRSDTDSDSVDRMGSAPAGSDFLQKAGMAEPPRSCDCFVSLPPGSRDDHVIFGKNSDRPRDEVQEVGYHPAAPHPPGSMLECTYIQIPQVEQTHAVVLSKPAWMWGAEMGANDQGVCIGNEAVWTREAVSPGEALLGMDLVRLGLERGDSAWGALTVITSLLEQHGQGGPCREDPEPFSYHNTFLLVDRNEAWVLETAGRLWVAQKVTEGVKNISNQLTIGAEGSAEHPELRSVAQAQGWWDGEGEFNFSQVFSPENPPARMELAKQRYRGGTELLQQHDGSVTAEVMMSILRDKPSGICMDSGGFCTTGSMVSVLPRDSSLPCIHFFTATPDPSRSIFKPFVFSDCSTLVLGVVSPQFGPDDPVRKQPRFQSQVDRRHELYKAHQVALGTMETNPDEGLAVYEILRDLESQCLTDISAMLNGEIPGEELGDLFFDSVDTEIKFYQ</sequence>